<feature type="binding site" evidence="7">
    <location>
        <begin position="3"/>
        <end position="14"/>
    </location>
    <ligand>
        <name>NAD(+)</name>
        <dbReference type="ChEBI" id="CHEBI:57540"/>
    </ligand>
</feature>
<dbReference type="EC" id="1.1.1.17" evidence="2 7"/>
<evidence type="ECO:0000256" key="4">
    <source>
        <dbReference type="ARBA" id="ARBA00023002"/>
    </source>
</evidence>
<keyword evidence="11" id="KW-1185">Reference proteome</keyword>
<dbReference type="Gene3D" id="1.10.1040.10">
    <property type="entry name" value="N-(1-d-carboxylethyl)-l-norvaline Dehydrogenase, domain 2"/>
    <property type="match status" value="1"/>
</dbReference>
<dbReference type="PANTHER" id="PTHR30524:SF0">
    <property type="entry name" value="ALTRONATE OXIDOREDUCTASE-RELATED"/>
    <property type="match status" value="1"/>
</dbReference>
<dbReference type="Pfam" id="PF01232">
    <property type="entry name" value="Mannitol_dh"/>
    <property type="match status" value="1"/>
</dbReference>
<protein>
    <recommendedName>
        <fullName evidence="3 7">Mannitol-1-phosphate 5-dehydrogenase</fullName>
        <ecNumber evidence="2 7">1.1.1.17</ecNumber>
    </recommendedName>
</protein>
<evidence type="ECO:0000256" key="5">
    <source>
        <dbReference type="ARBA" id="ARBA00023027"/>
    </source>
</evidence>
<evidence type="ECO:0000256" key="1">
    <source>
        <dbReference type="ARBA" id="ARBA00006541"/>
    </source>
</evidence>
<dbReference type="Proteomes" id="UP001519289">
    <property type="component" value="Unassembled WGS sequence"/>
</dbReference>
<dbReference type="GO" id="GO:0008926">
    <property type="term" value="F:mannitol-1-phosphate 5-dehydrogenase activity"/>
    <property type="evidence" value="ECO:0007669"/>
    <property type="project" value="UniProtKB-EC"/>
</dbReference>
<dbReference type="InterPro" id="IPR013131">
    <property type="entry name" value="Mannitol_DH_N"/>
</dbReference>
<gene>
    <name evidence="7" type="primary">mtlD</name>
    <name evidence="10" type="ORF">J2Z79_000008</name>
</gene>
<dbReference type="EMBL" id="JAGGLG010000001">
    <property type="protein sequence ID" value="MBP2016635.1"/>
    <property type="molecule type" value="Genomic_DNA"/>
</dbReference>
<dbReference type="NCBIfam" id="NF002652">
    <property type="entry name" value="PRK02318.2-5"/>
    <property type="match status" value="1"/>
</dbReference>
<evidence type="ECO:0000256" key="3">
    <source>
        <dbReference type="ARBA" id="ARBA00016219"/>
    </source>
</evidence>
<dbReference type="Gene3D" id="3.40.50.720">
    <property type="entry name" value="NAD(P)-binding Rossmann-like Domain"/>
    <property type="match status" value="1"/>
</dbReference>
<sequence>MFALHFGAGNIGRGFIGYLLARSGHQVTFVDVNPELVRLIQERGRYSVHLLGAEQRVEWVEGVSALDGREQEVVAAAVARADLVTTSVGAGVLPRLAPAIADGLRRRGGRPLHIIACENMIGASAFLRDEVLKLTGGDALGAAFPNAVVDRIVPPFAPTGEDPLAIGVEPYCEWLVEEEAFVADVPPVEGMKRVANLGAFVERKLFGLNMGHAVIAYLGYLRGHRLIGEAIADPFVRAGLYGALVEAGLTLCLRHGFSEAEQARYAATTISRFENPALVDPVTRVGREPARKLGPQDRLVRPALLALEAGIIPRCLARAIAAAFLFDPAEDPGAVALAGRARAEGLAPMLTEVCGLPADSLLRRLVEEEYALLRSFDESA</sequence>
<dbReference type="HAMAP" id="MF_00196">
    <property type="entry name" value="Mannitol_dehydrog"/>
    <property type="match status" value="1"/>
</dbReference>
<feature type="domain" description="Mannitol dehydrogenase C-terminal" evidence="9">
    <location>
        <begin position="197"/>
        <end position="337"/>
    </location>
</feature>
<dbReference type="InterPro" id="IPR013118">
    <property type="entry name" value="Mannitol_DH_C"/>
</dbReference>
<keyword evidence="5 7" id="KW-0520">NAD</keyword>
<evidence type="ECO:0000259" key="8">
    <source>
        <dbReference type="Pfam" id="PF01232"/>
    </source>
</evidence>
<dbReference type="PANTHER" id="PTHR30524">
    <property type="entry name" value="MANNITOL-1-PHOSPHATE 5-DEHYDROGENASE"/>
    <property type="match status" value="1"/>
</dbReference>
<dbReference type="InterPro" id="IPR013328">
    <property type="entry name" value="6PGD_dom2"/>
</dbReference>
<dbReference type="SUPFAM" id="SSF48179">
    <property type="entry name" value="6-phosphogluconate dehydrogenase C-terminal domain-like"/>
    <property type="match status" value="1"/>
</dbReference>
<comment type="similarity">
    <text evidence="1 7">Belongs to the mannitol dehydrogenase family.</text>
</comment>
<dbReference type="InterPro" id="IPR036291">
    <property type="entry name" value="NAD(P)-bd_dom_sf"/>
</dbReference>
<evidence type="ECO:0000256" key="2">
    <source>
        <dbReference type="ARBA" id="ARBA00012939"/>
    </source>
</evidence>
<organism evidence="10 11">
    <name type="scientific">Symbiobacterium terraclitae</name>
    <dbReference type="NCBI Taxonomy" id="557451"/>
    <lineage>
        <taxon>Bacteria</taxon>
        <taxon>Bacillati</taxon>
        <taxon>Bacillota</taxon>
        <taxon>Clostridia</taxon>
        <taxon>Eubacteriales</taxon>
        <taxon>Symbiobacteriaceae</taxon>
        <taxon>Symbiobacterium</taxon>
    </lineage>
</organism>
<evidence type="ECO:0000313" key="11">
    <source>
        <dbReference type="Proteomes" id="UP001519289"/>
    </source>
</evidence>
<comment type="catalytic activity">
    <reaction evidence="6 7">
        <text>D-mannitol 1-phosphate + NAD(+) = beta-D-fructose 6-phosphate + NADH + H(+)</text>
        <dbReference type="Rhea" id="RHEA:19661"/>
        <dbReference type="ChEBI" id="CHEBI:15378"/>
        <dbReference type="ChEBI" id="CHEBI:57540"/>
        <dbReference type="ChEBI" id="CHEBI:57634"/>
        <dbReference type="ChEBI" id="CHEBI:57945"/>
        <dbReference type="ChEBI" id="CHEBI:61381"/>
        <dbReference type="EC" id="1.1.1.17"/>
    </reaction>
</comment>
<name>A0ABS4JNS3_9FIRM</name>
<dbReference type="InterPro" id="IPR008927">
    <property type="entry name" value="6-PGluconate_DH-like_C_sf"/>
</dbReference>
<reference evidence="10 11" key="1">
    <citation type="submission" date="2021-03" db="EMBL/GenBank/DDBJ databases">
        <title>Genomic Encyclopedia of Type Strains, Phase IV (KMG-IV): sequencing the most valuable type-strain genomes for metagenomic binning, comparative biology and taxonomic classification.</title>
        <authorList>
            <person name="Goeker M."/>
        </authorList>
    </citation>
    <scope>NUCLEOTIDE SEQUENCE [LARGE SCALE GENOMIC DNA]</scope>
    <source>
        <strain evidence="10 11">DSM 27138</strain>
    </source>
</reference>
<evidence type="ECO:0000256" key="6">
    <source>
        <dbReference type="ARBA" id="ARBA00048615"/>
    </source>
</evidence>
<accession>A0ABS4JNS3</accession>
<proteinExistence type="inferred from homology"/>
<comment type="caution">
    <text evidence="10">The sequence shown here is derived from an EMBL/GenBank/DDBJ whole genome shotgun (WGS) entry which is preliminary data.</text>
</comment>
<dbReference type="InterPro" id="IPR000669">
    <property type="entry name" value="Mannitol_DH"/>
</dbReference>
<keyword evidence="4 7" id="KW-0560">Oxidoreductase</keyword>
<dbReference type="Pfam" id="PF08125">
    <property type="entry name" value="Mannitol_dh_C"/>
    <property type="match status" value="1"/>
</dbReference>
<dbReference type="InterPro" id="IPR023028">
    <property type="entry name" value="Mannitol_1_phos_5_DH"/>
</dbReference>
<feature type="domain" description="Mannitol dehydrogenase N-terminal" evidence="8">
    <location>
        <begin position="3"/>
        <end position="189"/>
    </location>
</feature>
<dbReference type="PRINTS" id="PR00084">
    <property type="entry name" value="MTLDHDRGNASE"/>
</dbReference>
<evidence type="ECO:0000313" key="10">
    <source>
        <dbReference type="EMBL" id="MBP2016635.1"/>
    </source>
</evidence>
<dbReference type="SUPFAM" id="SSF51735">
    <property type="entry name" value="NAD(P)-binding Rossmann-fold domains"/>
    <property type="match status" value="1"/>
</dbReference>
<evidence type="ECO:0000256" key="7">
    <source>
        <dbReference type="HAMAP-Rule" id="MF_00196"/>
    </source>
</evidence>
<evidence type="ECO:0000259" key="9">
    <source>
        <dbReference type="Pfam" id="PF08125"/>
    </source>
</evidence>
<dbReference type="RefSeq" id="WP_209464802.1">
    <property type="nucleotide sequence ID" value="NZ_JAGGLG010000001.1"/>
</dbReference>